<evidence type="ECO:0000256" key="3">
    <source>
        <dbReference type="ARBA" id="ARBA00023027"/>
    </source>
</evidence>
<feature type="region of interest" description="Disordered" evidence="5">
    <location>
        <begin position="103"/>
        <end position="122"/>
    </location>
</feature>
<dbReference type="AlphaFoldDB" id="A0AAV0JF55"/>
<feature type="region of interest" description="Disordered" evidence="5">
    <location>
        <begin position="55"/>
        <end position="77"/>
    </location>
</feature>
<keyword evidence="2" id="KW-0378">Hydrolase</keyword>
<dbReference type="Gene3D" id="3.40.50.10140">
    <property type="entry name" value="Toll/interleukin-1 receptor homology (TIR) domain"/>
    <property type="match status" value="1"/>
</dbReference>
<dbReference type="SUPFAM" id="SSF52200">
    <property type="entry name" value="Toll/Interleukin receptor TIR domain"/>
    <property type="match status" value="1"/>
</dbReference>
<dbReference type="GO" id="GO:0061809">
    <property type="term" value="F:NAD+ nucleosidase activity, cyclic ADP-ribose generating"/>
    <property type="evidence" value="ECO:0007669"/>
    <property type="project" value="UniProtKB-EC"/>
</dbReference>
<dbReference type="PANTHER" id="PTHR32009">
    <property type="entry name" value="TMV RESISTANCE PROTEIN N-LIKE"/>
    <property type="match status" value="1"/>
</dbReference>
<dbReference type="EC" id="3.2.2.6" evidence="1"/>
<evidence type="ECO:0000313" key="7">
    <source>
        <dbReference type="EMBL" id="CAI0407929.1"/>
    </source>
</evidence>
<sequence>MSFHAACEPSSTAVSPVDLFLYDVFLSFRGADTRHGFVSHLYNALRQRGISTFKDDQNLDRGKPITPEIPRKKRSPPAKLLLPAGGWRLREKGEAARSGGFRWGVGGCGEEDGGGNKNRQRV</sequence>
<evidence type="ECO:0000256" key="1">
    <source>
        <dbReference type="ARBA" id="ARBA00011982"/>
    </source>
</evidence>
<feature type="domain" description="TIR" evidence="6">
    <location>
        <begin position="20"/>
        <end position="122"/>
    </location>
</feature>
<keyword evidence="3" id="KW-0520">NAD</keyword>
<comment type="catalytic activity">
    <reaction evidence="4">
        <text>NAD(+) + H2O = ADP-D-ribose + nicotinamide + H(+)</text>
        <dbReference type="Rhea" id="RHEA:16301"/>
        <dbReference type="ChEBI" id="CHEBI:15377"/>
        <dbReference type="ChEBI" id="CHEBI:15378"/>
        <dbReference type="ChEBI" id="CHEBI:17154"/>
        <dbReference type="ChEBI" id="CHEBI:57540"/>
        <dbReference type="ChEBI" id="CHEBI:57967"/>
        <dbReference type="EC" id="3.2.2.6"/>
    </reaction>
    <physiologicalReaction direction="left-to-right" evidence="4">
        <dbReference type="Rhea" id="RHEA:16302"/>
    </physiologicalReaction>
</comment>
<dbReference type="Pfam" id="PF01582">
    <property type="entry name" value="TIR"/>
    <property type="match status" value="1"/>
</dbReference>
<dbReference type="InterPro" id="IPR000157">
    <property type="entry name" value="TIR_dom"/>
</dbReference>
<organism evidence="7 8">
    <name type="scientific">Linum tenue</name>
    <dbReference type="NCBI Taxonomy" id="586396"/>
    <lineage>
        <taxon>Eukaryota</taxon>
        <taxon>Viridiplantae</taxon>
        <taxon>Streptophyta</taxon>
        <taxon>Embryophyta</taxon>
        <taxon>Tracheophyta</taxon>
        <taxon>Spermatophyta</taxon>
        <taxon>Magnoliopsida</taxon>
        <taxon>eudicotyledons</taxon>
        <taxon>Gunneridae</taxon>
        <taxon>Pentapetalae</taxon>
        <taxon>rosids</taxon>
        <taxon>fabids</taxon>
        <taxon>Malpighiales</taxon>
        <taxon>Linaceae</taxon>
        <taxon>Linum</taxon>
    </lineage>
</organism>
<comment type="caution">
    <text evidence="7">The sequence shown here is derived from an EMBL/GenBank/DDBJ whole genome shotgun (WGS) entry which is preliminary data.</text>
</comment>
<dbReference type="InterPro" id="IPR035897">
    <property type="entry name" value="Toll_tir_struct_dom_sf"/>
</dbReference>
<accession>A0AAV0JF55</accession>
<evidence type="ECO:0000259" key="6">
    <source>
        <dbReference type="PROSITE" id="PS50104"/>
    </source>
</evidence>
<dbReference type="GO" id="GO:0007165">
    <property type="term" value="P:signal transduction"/>
    <property type="evidence" value="ECO:0007669"/>
    <property type="project" value="InterPro"/>
</dbReference>
<protein>
    <recommendedName>
        <fullName evidence="1">ADP-ribosyl cyclase/cyclic ADP-ribose hydrolase</fullName>
        <ecNumber evidence="1">3.2.2.6</ecNumber>
    </recommendedName>
</protein>
<keyword evidence="8" id="KW-1185">Reference proteome</keyword>
<evidence type="ECO:0000313" key="8">
    <source>
        <dbReference type="Proteomes" id="UP001154282"/>
    </source>
</evidence>
<dbReference type="Proteomes" id="UP001154282">
    <property type="component" value="Unassembled WGS sequence"/>
</dbReference>
<gene>
    <name evidence="7" type="ORF">LITE_LOCUS13754</name>
</gene>
<dbReference type="PANTHER" id="PTHR32009:SF39">
    <property type="entry name" value="TIR DOMAIN-CONTAINING PROTEIN"/>
    <property type="match status" value="1"/>
</dbReference>
<name>A0AAV0JF55_9ROSI</name>
<dbReference type="EMBL" id="CAMGYJ010000004">
    <property type="protein sequence ID" value="CAI0407929.1"/>
    <property type="molecule type" value="Genomic_DNA"/>
</dbReference>
<proteinExistence type="predicted"/>
<evidence type="ECO:0000256" key="4">
    <source>
        <dbReference type="ARBA" id="ARBA00047304"/>
    </source>
</evidence>
<evidence type="ECO:0000256" key="2">
    <source>
        <dbReference type="ARBA" id="ARBA00022801"/>
    </source>
</evidence>
<dbReference type="PROSITE" id="PS50104">
    <property type="entry name" value="TIR"/>
    <property type="match status" value="1"/>
</dbReference>
<evidence type="ECO:0000256" key="5">
    <source>
        <dbReference type="SAM" id="MobiDB-lite"/>
    </source>
</evidence>
<reference evidence="7" key="1">
    <citation type="submission" date="2022-08" db="EMBL/GenBank/DDBJ databases">
        <authorList>
            <person name="Gutierrez-Valencia J."/>
        </authorList>
    </citation>
    <scope>NUCLEOTIDE SEQUENCE</scope>
</reference>